<reference evidence="3" key="2">
    <citation type="submission" date="2025-08" db="UniProtKB">
        <authorList>
            <consortium name="RefSeq"/>
        </authorList>
    </citation>
    <scope>IDENTIFICATION</scope>
    <source>
        <tissue evidence="3">Seedling</tissue>
    </source>
</reference>
<evidence type="ECO:0000313" key="2">
    <source>
        <dbReference type="Proteomes" id="UP001652623"/>
    </source>
</evidence>
<accession>A0ABM4A2X1</accession>
<sequence length="317" mass="36089">MGRDESQLIQRIVEATLSKLNRTLLHVAKYPVGIESHLQKLHPLISAAEKDKIRFRGIYGIGGIGKSTITKACFNIFADEFEGSRYLANVRETSKNHSGLLKLQETLLFDMPVDKNLKISNIHRGINIIRERLCHKSVLLILDDVDELDQLETLARGHEWFGIGSRIIITTRNKHLPTTCEANGIYEVQGLDYPRALELFSWNAFKRNELIEEYLLLLDLILSYANGLPLALEVLGSFLYGRQKNQWESSVQNLKNKPSKKLYDILKISQDALNDEEKAIVLDIACFFVGKDKDYVTQVIYVPTLGLKFSSIRLSSR</sequence>
<dbReference type="PANTHER" id="PTHR11017">
    <property type="entry name" value="LEUCINE-RICH REPEAT-CONTAINING PROTEIN"/>
    <property type="match status" value="1"/>
</dbReference>
<reference evidence="2" key="1">
    <citation type="submission" date="2025-05" db="UniProtKB">
        <authorList>
            <consortium name="RefSeq"/>
        </authorList>
    </citation>
    <scope>NUCLEOTIDE SEQUENCE [LARGE SCALE GENOMIC DNA]</scope>
</reference>
<dbReference type="Gene3D" id="1.10.8.430">
    <property type="entry name" value="Helical domain of apoptotic protease-activating factors"/>
    <property type="match status" value="1"/>
</dbReference>
<name>A0ABM4A2X1_ZIZJJ</name>
<protein>
    <submittedName>
        <fullName evidence="3">Disease resistance protein Roq1-like</fullName>
    </submittedName>
</protein>
<dbReference type="InterPro" id="IPR002182">
    <property type="entry name" value="NB-ARC"/>
</dbReference>
<dbReference type="InterPro" id="IPR044974">
    <property type="entry name" value="Disease_R_plants"/>
</dbReference>
<dbReference type="Gene3D" id="3.40.50.300">
    <property type="entry name" value="P-loop containing nucleotide triphosphate hydrolases"/>
    <property type="match status" value="1"/>
</dbReference>
<dbReference type="RefSeq" id="XP_060671075.1">
    <property type="nucleotide sequence ID" value="XM_060815092.1"/>
</dbReference>
<gene>
    <name evidence="3" type="primary">LOC132800795</name>
</gene>
<dbReference type="InterPro" id="IPR027417">
    <property type="entry name" value="P-loop_NTPase"/>
</dbReference>
<dbReference type="PRINTS" id="PR00364">
    <property type="entry name" value="DISEASERSIST"/>
</dbReference>
<dbReference type="SUPFAM" id="SSF52540">
    <property type="entry name" value="P-loop containing nucleoside triphosphate hydrolases"/>
    <property type="match status" value="1"/>
</dbReference>
<dbReference type="GeneID" id="132800795"/>
<dbReference type="Pfam" id="PF00931">
    <property type="entry name" value="NB-ARC"/>
    <property type="match status" value="1"/>
</dbReference>
<evidence type="ECO:0000259" key="1">
    <source>
        <dbReference type="Pfam" id="PF00931"/>
    </source>
</evidence>
<organism evidence="2 3">
    <name type="scientific">Ziziphus jujuba</name>
    <name type="common">Chinese jujube</name>
    <name type="synonym">Ziziphus sativa</name>
    <dbReference type="NCBI Taxonomy" id="326968"/>
    <lineage>
        <taxon>Eukaryota</taxon>
        <taxon>Viridiplantae</taxon>
        <taxon>Streptophyta</taxon>
        <taxon>Embryophyta</taxon>
        <taxon>Tracheophyta</taxon>
        <taxon>Spermatophyta</taxon>
        <taxon>Magnoliopsida</taxon>
        <taxon>eudicotyledons</taxon>
        <taxon>Gunneridae</taxon>
        <taxon>Pentapetalae</taxon>
        <taxon>rosids</taxon>
        <taxon>fabids</taxon>
        <taxon>Rosales</taxon>
        <taxon>Rhamnaceae</taxon>
        <taxon>Paliureae</taxon>
        <taxon>Ziziphus</taxon>
    </lineage>
</organism>
<keyword evidence="2" id="KW-1185">Reference proteome</keyword>
<evidence type="ECO:0000313" key="3">
    <source>
        <dbReference type="RefSeq" id="XP_060671075.1"/>
    </source>
</evidence>
<feature type="domain" description="NB-ARC" evidence="1">
    <location>
        <begin position="49"/>
        <end position="208"/>
    </location>
</feature>
<dbReference type="Proteomes" id="UP001652623">
    <property type="component" value="Chromosome 2"/>
</dbReference>
<proteinExistence type="predicted"/>
<dbReference type="InterPro" id="IPR042197">
    <property type="entry name" value="Apaf_helical"/>
</dbReference>
<dbReference type="PANTHER" id="PTHR11017:SF570">
    <property type="entry name" value="DISEASE RESISTANCE PROTEIN (TIR-NBS CLASS)-RELATED"/>
    <property type="match status" value="1"/>
</dbReference>